<feature type="signal peptide" evidence="1">
    <location>
        <begin position="1"/>
        <end position="22"/>
    </location>
</feature>
<evidence type="ECO:0000256" key="1">
    <source>
        <dbReference type="SAM" id="SignalP"/>
    </source>
</evidence>
<gene>
    <name evidence="4" type="ORF">J7I43_18675</name>
</gene>
<keyword evidence="5" id="KW-1185">Reference proteome</keyword>
<name>A0ABS3YHU0_9BACT</name>
<evidence type="ECO:0000313" key="5">
    <source>
        <dbReference type="Proteomes" id="UP000679126"/>
    </source>
</evidence>
<dbReference type="Gene3D" id="2.30.42.10">
    <property type="match status" value="1"/>
</dbReference>
<dbReference type="PROSITE" id="PS51257">
    <property type="entry name" value="PROKAR_LIPOPROTEIN"/>
    <property type="match status" value="1"/>
</dbReference>
<evidence type="ECO:0008006" key="6">
    <source>
        <dbReference type="Google" id="ProtNLM"/>
    </source>
</evidence>
<dbReference type="Pfam" id="PF18294">
    <property type="entry name" value="Pept_S41_N"/>
    <property type="match status" value="1"/>
</dbReference>
<dbReference type="Proteomes" id="UP000679126">
    <property type="component" value="Unassembled WGS sequence"/>
</dbReference>
<comment type="caution">
    <text evidence="4">The sequence shown here is derived from an EMBL/GenBank/DDBJ whole genome shotgun (WGS) entry which is preliminary data.</text>
</comment>
<feature type="chain" id="PRO_5045284514" description="C-terminal processing protease CtpA/Prc" evidence="1">
    <location>
        <begin position="23"/>
        <end position="461"/>
    </location>
</feature>
<reference evidence="5" key="1">
    <citation type="submission" date="2021-03" db="EMBL/GenBank/DDBJ databases">
        <title>Assistant Professor.</title>
        <authorList>
            <person name="Huq M.A."/>
        </authorList>
    </citation>
    <scope>NUCLEOTIDE SEQUENCE [LARGE SCALE GENOMIC DNA]</scope>
    <source>
        <strain evidence="5">MAH-28</strain>
    </source>
</reference>
<feature type="domain" description="Peptidase S41 N-terminal" evidence="3">
    <location>
        <begin position="37"/>
        <end position="81"/>
    </location>
</feature>
<dbReference type="CDD" id="cd07561">
    <property type="entry name" value="Peptidase_S41_CPP_like"/>
    <property type="match status" value="1"/>
</dbReference>
<evidence type="ECO:0000259" key="3">
    <source>
        <dbReference type="Pfam" id="PF18294"/>
    </source>
</evidence>
<organism evidence="4 5">
    <name type="scientific">Chitinophaga chungangae</name>
    <dbReference type="NCBI Taxonomy" id="2821488"/>
    <lineage>
        <taxon>Bacteria</taxon>
        <taxon>Pseudomonadati</taxon>
        <taxon>Bacteroidota</taxon>
        <taxon>Chitinophagia</taxon>
        <taxon>Chitinophagales</taxon>
        <taxon>Chitinophagaceae</taxon>
        <taxon>Chitinophaga</taxon>
    </lineage>
</organism>
<dbReference type="InterPro" id="IPR005151">
    <property type="entry name" value="Tail-specific_protease"/>
</dbReference>
<protein>
    <recommendedName>
        <fullName evidence="6">C-terminal processing protease CtpA/Prc</fullName>
    </recommendedName>
</protein>
<dbReference type="InterPro" id="IPR029045">
    <property type="entry name" value="ClpP/crotonase-like_dom_sf"/>
</dbReference>
<dbReference type="EMBL" id="JAGHKP010000003">
    <property type="protein sequence ID" value="MBO9154258.1"/>
    <property type="molecule type" value="Genomic_DNA"/>
</dbReference>
<evidence type="ECO:0000259" key="2">
    <source>
        <dbReference type="Pfam" id="PF03572"/>
    </source>
</evidence>
<evidence type="ECO:0000313" key="4">
    <source>
        <dbReference type="EMBL" id="MBO9154258.1"/>
    </source>
</evidence>
<accession>A0ABS3YHU0</accession>
<dbReference type="PANTHER" id="PTHR32060">
    <property type="entry name" value="TAIL-SPECIFIC PROTEASE"/>
    <property type="match status" value="1"/>
</dbReference>
<dbReference type="SUPFAM" id="SSF50156">
    <property type="entry name" value="PDZ domain-like"/>
    <property type="match status" value="1"/>
</dbReference>
<dbReference type="InterPro" id="IPR041613">
    <property type="entry name" value="Pept_S41_N"/>
</dbReference>
<dbReference type="RefSeq" id="WP_209147377.1">
    <property type="nucleotide sequence ID" value="NZ_JAGHKP010000003.1"/>
</dbReference>
<dbReference type="PANTHER" id="PTHR32060:SF30">
    <property type="entry name" value="CARBOXY-TERMINAL PROCESSING PROTEASE CTPA"/>
    <property type="match status" value="1"/>
</dbReference>
<dbReference type="Gene3D" id="3.90.226.10">
    <property type="entry name" value="2-enoyl-CoA Hydratase, Chain A, domain 1"/>
    <property type="match status" value="1"/>
</dbReference>
<sequence>MKRLVFYLIACYLLLPGLSACNKNDAPFTPTDSIGKVNKWVLDSMKRYYYWTDEIPPHPDYRLSPPEFFRSLLSGSDRFSWISDERTALPPTSTYFRYGFHYAFISIPGFTDGLVGVCTFVNKGSAAEAAGLQRGSCFIKVDGGAVTLENMAAVNLRMNGHAAGPLRITRAEWANGVLTPGAERSLNDGFGTEDAVMFNRIFTQNGKVTGYLYYSTFNEAYDSRLLTAFAKLRRARVTELILDLRYNAGGSVASSAKLAALIAADLNPGDNYAIYAGNRNMGKAPRTLQAVLNTSGSPAGKDYNQLKDAQLSLQRIFVLTTRGTVSAAELVINNLKPYVQVIQIGEATMGKDEAAFMMQQRPWQIQPTVYKLFNAGNEGNYSKGLVPQHQVQALASLPLGALGTAEEPLTAAALRIIYGQDLPGPPVQLRRAPVELIYDAAADQARHALPVIIHSSEPEPL</sequence>
<dbReference type="InterPro" id="IPR036034">
    <property type="entry name" value="PDZ_sf"/>
</dbReference>
<dbReference type="Pfam" id="PF03572">
    <property type="entry name" value="Peptidase_S41"/>
    <property type="match status" value="1"/>
</dbReference>
<keyword evidence="1" id="KW-0732">Signal</keyword>
<dbReference type="Gene3D" id="3.30.750.170">
    <property type="match status" value="1"/>
</dbReference>
<feature type="domain" description="Tail specific protease" evidence="2">
    <location>
        <begin position="209"/>
        <end position="387"/>
    </location>
</feature>
<proteinExistence type="predicted"/>
<dbReference type="SUPFAM" id="SSF52096">
    <property type="entry name" value="ClpP/crotonase"/>
    <property type="match status" value="1"/>
</dbReference>